<keyword evidence="1" id="KW-1133">Transmembrane helix</keyword>
<keyword evidence="1" id="KW-0472">Membrane</keyword>
<keyword evidence="1" id="KW-0812">Transmembrane</keyword>
<protein>
    <submittedName>
        <fullName evidence="2">Uncharacterized protein</fullName>
    </submittedName>
</protein>
<reference evidence="2 3" key="1">
    <citation type="submission" date="2018-08" db="EMBL/GenBank/DDBJ databases">
        <title>A genome reference for cultivated species of the human gut microbiota.</title>
        <authorList>
            <person name="Zou Y."/>
            <person name="Xue W."/>
            <person name="Luo G."/>
        </authorList>
    </citation>
    <scope>NUCLEOTIDE SEQUENCE [LARGE SCALE GENOMIC DNA]</scope>
    <source>
        <strain evidence="2 3">AF25-21</strain>
    </source>
</reference>
<evidence type="ECO:0000313" key="3">
    <source>
        <dbReference type="Proteomes" id="UP000285839"/>
    </source>
</evidence>
<dbReference type="AlphaFoldDB" id="A0A412ETK1"/>
<evidence type="ECO:0000313" key="2">
    <source>
        <dbReference type="EMBL" id="RGR50473.1"/>
    </source>
</evidence>
<feature type="transmembrane region" description="Helical" evidence="1">
    <location>
        <begin position="6"/>
        <end position="24"/>
    </location>
</feature>
<evidence type="ECO:0000256" key="1">
    <source>
        <dbReference type="SAM" id="Phobius"/>
    </source>
</evidence>
<name>A0A412ETK1_9FIRM</name>
<dbReference type="Proteomes" id="UP000285839">
    <property type="component" value="Unassembled WGS sequence"/>
</dbReference>
<sequence>MGMDIGFVVSYLVIPIILAISLVIGKKKKKHFELAIVYGFKGMFYWYSALMNFISFFNQTWSEKYVVGFAIGLAILEGTNGMLECYEECLKNAREKQNIKDNVN</sequence>
<gene>
    <name evidence="2" type="ORF">DWY46_03565</name>
</gene>
<proteinExistence type="predicted"/>
<dbReference type="EMBL" id="QRUH01000002">
    <property type="protein sequence ID" value="RGR50473.1"/>
    <property type="molecule type" value="Genomic_DNA"/>
</dbReference>
<accession>A0A412ETK1</accession>
<organism evidence="2 3">
    <name type="scientific">Blautia obeum</name>
    <dbReference type="NCBI Taxonomy" id="40520"/>
    <lineage>
        <taxon>Bacteria</taxon>
        <taxon>Bacillati</taxon>
        <taxon>Bacillota</taxon>
        <taxon>Clostridia</taxon>
        <taxon>Lachnospirales</taxon>
        <taxon>Lachnospiraceae</taxon>
        <taxon>Blautia</taxon>
    </lineage>
</organism>
<feature type="transmembrane region" description="Helical" evidence="1">
    <location>
        <begin position="36"/>
        <end position="57"/>
    </location>
</feature>
<comment type="caution">
    <text evidence="2">The sequence shown here is derived from an EMBL/GenBank/DDBJ whole genome shotgun (WGS) entry which is preliminary data.</text>
</comment>